<evidence type="ECO:0000313" key="1">
    <source>
        <dbReference type="EMBL" id="PVZ14879.1"/>
    </source>
</evidence>
<dbReference type="RefSeq" id="WP_116706639.1">
    <property type="nucleotide sequence ID" value="NZ_QEKW01000001.1"/>
</dbReference>
<evidence type="ECO:0000313" key="2">
    <source>
        <dbReference type="Proteomes" id="UP000245639"/>
    </source>
</evidence>
<dbReference type="EMBL" id="QEKW01000001">
    <property type="protein sequence ID" value="PVZ14879.1"/>
    <property type="molecule type" value="Genomic_DNA"/>
</dbReference>
<sequence length="122" mass="14650">MSGLGPFDPTTAPYWWAHMWKEMREHQERVLTETHTQQAPKPAHPDYVDRDGDLWLYLPHCDRYMYTAKTGQFSTAAERDHVRHYWGNMVDRDNVRDFMDFWDRMLLTKQDLHEHFGPLAEA</sequence>
<gene>
    <name evidence="1" type="ORF">C8D89_101747</name>
</gene>
<accession>A0A2U1FRU4</accession>
<reference evidence="1 2" key="1">
    <citation type="submission" date="2018-04" db="EMBL/GenBank/DDBJ databases">
        <title>Genomic Encyclopedia of Type Strains, Phase IV (KMG-IV): sequencing the most valuable type-strain genomes for metagenomic binning, comparative biology and taxonomic classification.</title>
        <authorList>
            <person name="Goeker M."/>
        </authorList>
    </citation>
    <scope>NUCLEOTIDE SEQUENCE [LARGE SCALE GENOMIC DNA]</scope>
    <source>
        <strain evidence="1 2">DSM 45771</strain>
    </source>
</reference>
<name>A0A2U1FRU4_9PSEU</name>
<dbReference type="AlphaFoldDB" id="A0A2U1FRU4"/>
<keyword evidence="2" id="KW-1185">Reference proteome</keyword>
<proteinExistence type="predicted"/>
<organism evidence="1 2">
    <name type="scientific">Actinomycetospora cinnamomea</name>
    <dbReference type="NCBI Taxonomy" id="663609"/>
    <lineage>
        <taxon>Bacteria</taxon>
        <taxon>Bacillati</taxon>
        <taxon>Actinomycetota</taxon>
        <taxon>Actinomycetes</taxon>
        <taxon>Pseudonocardiales</taxon>
        <taxon>Pseudonocardiaceae</taxon>
        <taxon>Actinomycetospora</taxon>
    </lineage>
</organism>
<protein>
    <submittedName>
        <fullName evidence="1">Uncharacterized protein</fullName>
    </submittedName>
</protein>
<dbReference type="Proteomes" id="UP000245639">
    <property type="component" value="Unassembled WGS sequence"/>
</dbReference>
<comment type="caution">
    <text evidence="1">The sequence shown here is derived from an EMBL/GenBank/DDBJ whole genome shotgun (WGS) entry which is preliminary data.</text>
</comment>